<sequence length="82" mass="9571">MLFSRLKCEEVGVSPSTRLQSATVTQNITRTVFITELNARILQSVRSDNDTFSQKDQPREAFYQRRPENIWNLCRRPIVSLL</sequence>
<evidence type="ECO:0000313" key="2">
    <source>
        <dbReference type="Proteomes" id="UP000314294"/>
    </source>
</evidence>
<organism evidence="1 2">
    <name type="scientific">Liparis tanakae</name>
    <name type="common">Tanaka's snailfish</name>
    <dbReference type="NCBI Taxonomy" id="230148"/>
    <lineage>
        <taxon>Eukaryota</taxon>
        <taxon>Metazoa</taxon>
        <taxon>Chordata</taxon>
        <taxon>Craniata</taxon>
        <taxon>Vertebrata</taxon>
        <taxon>Euteleostomi</taxon>
        <taxon>Actinopterygii</taxon>
        <taxon>Neopterygii</taxon>
        <taxon>Teleostei</taxon>
        <taxon>Neoteleostei</taxon>
        <taxon>Acanthomorphata</taxon>
        <taxon>Eupercaria</taxon>
        <taxon>Perciformes</taxon>
        <taxon>Cottioidei</taxon>
        <taxon>Cottales</taxon>
        <taxon>Liparidae</taxon>
        <taxon>Liparis</taxon>
    </lineage>
</organism>
<protein>
    <submittedName>
        <fullName evidence="1">Uncharacterized protein</fullName>
    </submittedName>
</protein>
<gene>
    <name evidence="1" type="ORF">EYF80_024405</name>
</gene>
<comment type="caution">
    <text evidence="1">The sequence shown here is derived from an EMBL/GenBank/DDBJ whole genome shotgun (WGS) entry which is preliminary data.</text>
</comment>
<evidence type="ECO:0000313" key="1">
    <source>
        <dbReference type="EMBL" id="TNN65369.1"/>
    </source>
</evidence>
<name>A0A4Z2HHJ5_9TELE</name>
<dbReference type="EMBL" id="SRLO01000236">
    <property type="protein sequence ID" value="TNN65369.1"/>
    <property type="molecule type" value="Genomic_DNA"/>
</dbReference>
<dbReference type="Proteomes" id="UP000314294">
    <property type="component" value="Unassembled WGS sequence"/>
</dbReference>
<proteinExistence type="predicted"/>
<keyword evidence="2" id="KW-1185">Reference proteome</keyword>
<reference evidence="1 2" key="1">
    <citation type="submission" date="2019-03" db="EMBL/GenBank/DDBJ databases">
        <title>First draft genome of Liparis tanakae, snailfish: a comprehensive survey of snailfish specific genes.</title>
        <authorList>
            <person name="Kim W."/>
            <person name="Song I."/>
            <person name="Jeong J.-H."/>
            <person name="Kim D."/>
            <person name="Kim S."/>
            <person name="Ryu S."/>
            <person name="Song J.Y."/>
            <person name="Lee S.K."/>
        </authorList>
    </citation>
    <scope>NUCLEOTIDE SEQUENCE [LARGE SCALE GENOMIC DNA]</scope>
    <source>
        <tissue evidence="1">Muscle</tissue>
    </source>
</reference>
<accession>A0A4Z2HHJ5</accession>
<dbReference type="AlphaFoldDB" id="A0A4Z2HHJ5"/>